<name>A0ABS8U6C4_9SPHI</name>
<proteinExistence type="predicted"/>
<keyword evidence="1" id="KW-0732">Signal</keyword>
<dbReference type="RefSeq" id="WP_232177901.1">
    <property type="nucleotide sequence ID" value="NZ_JAJPWV010000003.1"/>
</dbReference>
<accession>A0ABS8U6C4</accession>
<evidence type="ECO:0000313" key="2">
    <source>
        <dbReference type="EMBL" id="MCD8741399.1"/>
    </source>
</evidence>
<reference evidence="2 3" key="1">
    <citation type="submission" date="2021-12" db="EMBL/GenBank/DDBJ databases">
        <title>Mucilaginibacter roseus genome.</title>
        <authorList>
            <person name="Ferreira J.R."/>
            <person name="Newman J.D."/>
        </authorList>
    </citation>
    <scope>NUCLEOTIDE SEQUENCE [LARGE SCALE GENOMIC DNA]</scope>
    <source>
        <strain evidence="2 3">LMG 28454</strain>
    </source>
</reference>
<gene>
    <name evidence="2" type="ORF">LT679_12355</name>
</gene>
<organism evidence="2 3">
    <name type="scientific">Mucilaginibacter roseus</name>
    <dbReference type="NCBI Taxonomy" id="1528868"/>
    <lineage>
        <taxon>Bacteria</taxon>
        <taxon>Pseudomonadati</taxon>
        <taxon>Bacteroidota</taxon>
        <taxon>Sphingobacteriia</taxon>
        <taxon>Sphingobacteriales</taxon>
        <taxon>Sphingobacteriaceae</taxon>
        <taxon>Mucilaginibacter</taxon>
    </lineage>
</organism>
<evidence type="ECO:0000256" key="1">
    <source>
        <dbReference type="SAM" id="SignalP"/>
    </source>
</evidence>
<dbReference type="EMBL" id="JAJPWV010000003">
    <property type="protein sequence ID" value="MCD8741399.1"/>
    <property type="molecule type" value="Genomic_DNA"/>
</dbReference>
<protein>
    <submittedName>
        <fullName evidence="2">Uncharacterized protein</fullName>
    </submittedName>
</protein>
<comment type="caution">
    <text evidence="2">The sequence shown here is derived from an EMBL/GenBank/DDBJ whole genome shotgun (WGS) entry which is preliminary data.</text>
</comment>
<sequence>MKRTLLTLVLVFGAFICSFAQADKIVKHSGETVEANVIRVGEFTVIYKYVNEDAEQVVSKYAIEKIIYGKSGRTEKLTDKIVVAGKNDWEKVIVLEDKSEIAGLSKGGDIKGKTAFINFHTGSSSEKSAEKKLKQAAAELGCPFVLITFEKATNMANGGLGGNQDIKKGIAYKYL</sequence>
<dbReference type="Proteomes" id="UP001199919">
    <property type="component" value="Unassembled WGS sequence"/>
</dbReference>
<feature type="signal peptide" evidence="1">
    <location>
        <begin position="1"/>
        <end position="22"/>
    </location>
</feature>
<evidence type="ECO:0000313" key="3">
    <source>
        <dbReference type="Proteomes" id="UP001199919"/>
    </source>
</evidence>
<feature type="chain" id="PRO_5045051870" evidence="1">
    <location>
        <begin position="23"/>
        <end position="175"/>
    </location>
</feature>
<keyword evidence="3" id="KW-1185">Reference proteome</keyword>